<dbReference type="RefSeq" id="XP_073996961.1">
    <property type="nucleotide sequence ID" value="XM_074140860.1"/>
</dbReference>
<dbReference type="PANTHER" id="PTHR16276">
    <property type="entry name" value="PENTATRICOPEPTIDE REPEAT DOMAIN-CONTAINING PROTEIN 3"/>
    <property type="match status" value="1"/>
</dbReference>
<keyword evidence="9" id="KW-0496">Mitochondrion</keyword>
<dbReference type="InterPro" id="IPR055063">
    <property type="entry name" value="Rib_mS39_PPR"/>
</dbReference>
<comment type="subcellular location">
    <subcellularLocation>
        <location evidence="1">Mitochondrion</location>
    </subcellularLocation>
</comment>
<dbReference type="GO" id="GO:0032543">
    <property type="term" value="P:mitochondrial translation"/>
    <property type="evidence" value="ECO:0007669"/>
    <property type="project" value="InterPro"/>
</dbReference>
<evidence type="ECO:0000256" key="10">
    <source>
        <dbReference type="ARBA" id="ARBA00023274"/>
    </source>
</evidence>
<dbReference type="InterPro" id="IPR037387">
    <property type="entry name" value="PTCD3"/>
</dbReference>
<name>A0A4P6D6U7_RHOPR</name>
<dbReference type="GO" id="GO:1990904">
    <property type="term" value="C:ribonucleoprotein complex"/>
    <property type="evidence" value="ECO:0007669"/>
    <property type="project" value="UniProtKB-KW"/>
</dbReference>
<dbReference type="Pfam" id="PF22330">
    <property type="entry name" value="Rib_mS39_PPR"/>
    <property type="match status" value="1"/>
</dbReference>
<dbReference type="AlphaFoldDB" id="A0A4P6D6U7"/>
<dbReference type="InterPro" id="IPR011990">
    <property type="entry name" value="TPR-like_helical_dom_sf"/>
</dbReference>
<dbReference type="NCBIfam" id="TIGR00756">
    <property type="entry name" value="PPR"/>
    <property type="match status" value="1"/>
</dbReference>
<evidence type="ECO:0000256" key="12">
    <source>
        <dbReference type="PROSITE-ProRule" id="PRU00708"/>
    </source>
</evidence>
<evidence type="ECO:0000256" key="8">
    <source>
        <dbReference type="ARBA" id="ARBA00022980"/>
    </source>
</evidence>
<accession>A0A4P6D6U7</accession>
<sequence length="649" mass="75009">MYRHWKRILSSYKNGIPLPFKQKQRMCSTDFEEIIIPKAVSRGPTDILKALSSTVHADPTAAHYKFHDDPYLIPYSNLSKRSFALSQEAGRKAAQWIRQQNPELFQHRVAEPLVEAFLPKPEFTEDSDVNEEILKNSILNIYVNDSIRIYNILKKKNIEISRETKQKLLELVCFYNCNDALSEEWIEERWYRQKQKSKEWRKNVWKDGGFAEQLYNELGGKDSESLCALISGMCSHGQIDQGWKLYEQARANGIKLNTLTYNNLLAKICFLMESHPMVMENIEKLLKEMDQEGIRPNLDTLNSVLETLSNMSSYKNAKTFATQLLAEFKMLGITPSLASFYHLINLFGSDRRQLRGALNSILSYLEQNSVEIADLNDTAFFTKAMEYVCHRLEDKDLAYRLSLLLHKDNNYNFIGDSYRESLYYRYYFLCLCKTESLNVVMDIYDSLVPHIYIPEPIVMKELLTTIEINAAWNELPRIWSDIVLFEQDDRTDICERILGLASMNTEKSLNEALAKMGWSIWEKIEASTRSSLEWTGPLLGDLMIVLLANDDLSRAHLVMDKMERLQNQVIGEPKVSALLRYLDLCITENSADAAIKCIRFCNDMGLIETEDMARNLYRSLQLKDQQIERLSAIVGKDALSLEGKKIVEN</sequence>
<dbReference type="PANTHER" id="PTHR16276:SF1">
    <property type="entry name" value="SMALL RIBOSOMAL SUBUNIT PROTEIN MS39"/>
    <property type="match status" value="1"/>
</dbReference>
<dbReference type="EMBL" id="GHKJ01000068">
    <property type="protein sequence ID" value="MOY45098.1"/>
    <property type="molecule type" value="Transcribed_RNA"/>
</dbReference>
<keyword evidence="6" id="KW-0694">RNA-binding</keyword>
<dbReference type="PROSITE" id="PS51375">
    <property type="entry name" value="PPR"/>
    <property type="match status" value="1"/>
</dbReference>
<evidence type="ECO:0000256" key="7">
    <source>
        <dbReference type="ARBA" id="ARBA00022946"/>
    </source>
</evidence>
<evidence type="ECO:0000256" key="2">
    <source>
        <dbReference type="ARBA" id="ARBA00008551"/>
    </source>
</evidence>
<proteinExistence type="inferred from homology"/>
<keyword evidence="8" id="KW-0689">Ribosomal protein</keyword>
<dbReference type="Gene3D" id="1.25.40.10">
    <property type="entry name" value="Tetratricopeptide repeat domain"/>
    <property type="match status" value="1"/>
</dbReference>
<dbReference type="GO" id="GO:0019843">
    <property type="term" value="F:rRNA binding"/>
    <property type="evidence" value="ECO:0007669"/>
    <property type="project" value="UniProtKB-KW"/>
</dbReference>
<dbReference type="VEuPathDB" id="VectorBase:RPRC001412"/>
<evidence type="ECO:0000256" key="3">
    <source>
        <dbReference type="ARBA" id="ARBA00022730"/>
    </source>
</evidence>
<reference evidence="13" key="1">
    <citation type="submission" date="2019-04" db="EMBL/GenBank/DDBJ databases">
        <title>Analysis of the testis transcriptome of the Chagas disease vector Rhodnius prolixus.</title>
        <authorList>
            <person name="Cesar J."/>
            <person name="Ribeiro J.M."/>
            <person name="Pereira M.H."/>
            <person name="Araujo R.N."/>
            <person name="Gontijo N.F."/>
            <person name="Pessoa G."/>
            <person name="Sant'Anna M.V."/>
            <person name="Sorgine M.H."/>
            <person name="Majerowicz D."/>
            <person name="Carvalho A.B."/>
            <person name="Braz G."/>
            <person name="Mesquita R."/>
            <person name="Lagerblad P.O."/>
            <person name="Koerich L.B."/>
        </authorList>
    </citation>
    <scope>NUCLEOTIDE SEQUENCE</scope>
</reference>
<dbReference type="GO" id="GO:0005840">
    <property type="term" value="C:ribosome"/>
    <property type="evidence" value="ECO:0007669"/>
    <property type="project" value="UniProtKB-KW"/>
</dbReference>
<keyword evidence="5" id="KW-0810">Translation regulation</keyword>
<keyword evidence="3" id="KW-0699">rRNA-binding</keyword>
<evidence type="ECO:0000313" key="13">
    <source>
        <dbReference type="EMBL" id="MOY45098.1"/>
    </source>
</evidence>
<evidence type="ECO:0000256" key="1">
    <source>
        <dbReference type="ARBA" id="ARBA00004173"/>
    </source>
</evidence>
<keyword evidence="10" id="KW-0687">Ribonucleoprotein</keyword>
<feature type="repeat" description="PPR" evidence="12">
    <location>
        <begin position="222"/>
        <end position="256"/>
    </location>
</feature>
<evidence type="ECO:0000256" key="9">
    <source>
        <dbReference type="ARBA" id="ARBA00023128"/>
    </source>
</evidence>
<dbReference type="InterPro" id="IPR002885">
    <property type="entry name" value="PPR_rpt"/>
</dbReference>
<keyword evidence="7" id="KW-0809">Transit peptide</keyword>
<keyword evidence="4" id="KW-0677">Repeat</keyword>
<evidence type="ECO:0000256" key="6">
    <source>
        <dbReference type="ARBA" id="ARBA00022884"/>
    </source>
</evidence>
<protein>
    <recommendedName>
        <fullName evidence="11">Small ribosomal subunit protein mS39</fullName>
    </recommendedName>
</protein>
<evidence type="ECO:0000256" key="5">
    <source>
        <dbReference type="ARBA" id="ARBA00022845"/>
    </source>
</evidence>
<dbReference type="GO" id="GO:0005739">
    <property type="term" value="C:mitochondrion"/>
    <property type="evidence" value="ECO:0007669"/>
    <property type="project" value="UniProtKB-SubCell"/>
</dbReference>
<organism evidence="13">
    <name type="scientific">Rhodnius prolixus</name>
    <name type="common">Triatomid bug</name>
    <dbReference type="NCBI Taxonomy" id="13249"/>
    <lineage>
        <taxon>Eukaryota</taxon>
        <taxon>Metazoa</taxon>
        <taxon>Ecdysozoa</taxon>
        <taxon>Arthropoda</taxon>
        <taxon>Hexapoda</taxon>
        <taxon>Insecta</taxon>
        <taxon>Pterygota</taxon>
        <taxon>Neoptera</taxon>
        <taxon>Paraneoptera</taxon>
        <taxon>Hemiptera</taxon>
        <taxon>Heteroptera</taxon>
        <taxon>Panheteroptera</taxon>
        <taxon>Cimicomorpha</taxon>
        <taxon>Reduviidae</taxon>
        <taxon>Triatominae</taxon>
        <taxon>Rhodnius</taxon>
    </lineage>
</organism>
<dbReference type="Pfam" id="PF13812">
    <property type="entry name" value="PPR_3"/>
    <property type="match status" value="1"/>
</dbReference>
<comment type="similarity">
    <text evidence="2">Belongs to the mitochondrion-specific ribosomal protein mS39 family.</text>
</comment>
<dbReference type="GeneID" id="141460649"/>
<dbReference type="GO" id="GO:0006417">
    <property type="term" value="P:regulation of translation"/>
    <property type="evidence" value="ECO:0007669"/>
    <property type="project" value="UniProtKB-KW"/>
</dbReference>
<dbReference type="GO" id="GO:0043024">
    <property type="term" value="F:ribosomal small subunit binding"/>
    <property type="evidence" value="ECO:0007669"/>
    <property type="project" value="InterPro"/>
</dbReference>
<evidence type="ECO:0000256" key="11">
    <source>
        <dbReference type="ARBA" id="ARBA00035134"/>
    </source>
</evidence>
<evidence type="ECO:0000256" key="4">
    <source>
        <dbReference type="ARBA" id="ARBA00022737"/>
    </source>
</evidence>